<dbReference type="EMBL" id="CP022315">
    <property type="protein sequence ID" value="ASK64080.1"/>
    <property type="molecule type" value="Genomic_DNA"/>
</dbReference>
<dbReference type="KEGG" id="vil:CFK37_18930"/>
<dbReference type="NCBIfam" id="NF041644">
    <property type="entry name" value="CBO0543_fam"/>
    <property type="match status" value="1"/>
</dbReference>
<evidence type="ECO:0000313" key="3">
    <source>
        <dbReference type="Proteomes" id="UP000198312"/>
    </source>
</evidence>
<feature type="transmembrane region" description="Helical" evidence="1">
    <location>
        <begin position="6"/>
        <end position="22"/>
    </location>
</feature>
<sequence length="157" mass="18664">MEPQLTFMIVACLVLITIAYFIPKKMKWYEIYTTAVFMTLFGLIVDTVLAVKYKFYVLDQEGVQIPALIGQILLYSSSTIIILNAFPYHKSKKSKLIYVICFSILSIIFEFIAVQFGFIKYNEWRIWYSALCYPFIISFVILHFRFFKWLVKRSIWK</sequence>
<protein>
    <submittedName>
        <fullName evidence="2">Uncharacterized protein</fullName>
    </submittedName>
</protein>
<keyword evidence="3" id="KW-1185">Reference proteome</keyword>
<feature type="transmembrane region" description="Helical" evidence="1">
    <location>
        <begin position="63"/>
        <end position="84"/>
    </location>
</feature>
<feature type="transmembrane region" description="Helical" evidence="1">
    <location>
        <begin position="125"/>
        <end position="147"/>
    </location>
</feature>
<keyword evidence="1" id="KW-0472">Membrane</keyword>
<name>A0A220U7J5_9BACI</name>
<dbReference type="OrthoDB" id="2851062at2"/>
<dbReference type="RefSeq" id="WP_089063338.1">
    <property type="nucleotide sequence ID" value="NZ_CP022315.1"/>
</dbReference>
<reference evidence="2 3" key="1">
    <citation type="submission" date="2017-07" db="EMBL/GenBank/DDBJ databases">
        <title>Virgibacillus sp. LM2416.</title>
        <authorList>
            <person name="Tak E.J."/>
            <person name="Bae J.-W."/>
        </authorList>
    </citation>
    <scope>NUCLEOTIDE SEQUENCE [LARGE SCALE GENOMIC DNA]</scope>
    <source>
        <strain evidence="2 3">LM2416</strain>
    </source>
</reference>
<feature type="transmembrane region" description="Helical" evidence="1">
    <location>
        <begin position="96"/>
        <end position="119"/>
    </location>
</feature>
<dbReference type="Proteomes" id="UP000198312">
    <property type="component" value="Chromosome"/>
</dbReference>
<evidence type="ECO:0000256" key="1">
    <source>
        <dbReference type="SAM" id="Phobius"/>
    </source>
</evidence>
<dbReference type="AlphaFoldDB" id="A0A220U7J5"/>
<organism evidence="2 3">
    <name type="scientific">Virgibacillus phasianinus</name>
    <dbReference type="NCBI Taxonomy" id="2017483"/>
    <lineage>
        <taxon>Bacteria</taxon>
        <taxon>Bacillati</taxon>
        <taxon>Bacillota</taxon>
        <taxon>Bacilli</taxon>
        <taxon>Bacillales</taxon>
        <taxon>Bacillaceae</taxon>
        <taxon>Virgibacillus</taxon>
    </lineage>
</organism>
<keyword evidence="1" id="KW-1133">Transmembrane helix</keyword>
<gene>
    <name evidence="2" type="ORF">CFK37_18930</name>
</gene>
<evidence type="ECO:0000313" key="2">
    <source>
        <dbReference type="EMBL" id="ASK64080.1"/>
    </source>
</evidence>
<proteinExistence type="predicted"/>
<keyword evidence="1" id="KW-0812">Transmembrane</keyword>
<accession>A0A220U7J5</accession>
<feature type="transmembrane region" description="Helical" evidence="1">
    <location>
        <begin position="29"/>
        <end position="51"/>
    </location>
</feature>
<dbReference type="InterPro" id="IPR048147">
    <property type="entry name" value="CBO0543-like"/>
</dbReference>